<dbReference type="CDD" id="cd07067">
    <property type="entry name" value="HP_PGM_like"/>
    <property type="match status" value="1"/>
</dbReference>
<proteinExistence type="predicted"/>
<evidence type="ECO:0000313" key="3">
    <source>
        <dbReference type="Proteomes" id="UP001589788"/>
    </source>
</evidence>
<keyword evidence="3" id="KW-1185">Reference proteome</keyword>
<sequence length="330" mass="33261">MPVLVLVRHGQSSWNRRGLVQGQTLAPPLTPRGWAQAAAVAWRLRDLPLAGLVSSDQRRAEQTASVLARARGVVAVREPALRERALGVAEGGPAPLPTAWSGFRAGRLVDPDAAPPGGESVRQLLERIGPVLARLAEGAAERGGAVVVVSHGGVVLAALGVGGAAMTEAVQAAWASGRSRRLVGVLLGMAWVLAGAALLGAELVDGSLGALWAVPAASAVLLGLVVPWQGWSVRAALLLGVVGALAAPMGSVAMVGLVLALVLRRRVLGRRGLLAGVVGTAGLLAGVAAAVAWPLVAALKGAAVVRVGPAPGSIPTRLDDAWHEVVAAGL</sequence>
<dbReference type="PANTHER" id="PTHR48100">
    <property type="entry name" value="BROAD-SPECIFICITY PHOSPHATASE YOR283W-RELATED"/>
    <property type="match status" value="1"/>
</dbReference>
<feature type="transmembrane region" description="Helical" evidence="1">
    <location>
        <begin position="144"/>
        <end position="162"/>
    </location>
</feature>
<dbReference type="RefSeq" id="WP_377790428.1">
    <property type="nucleotide sequence ID" value="NZ_JBHLYQ010000153.1"/>
</dbReference>
<feature type="non-terminal residue" evidence="2">
    <location>
        <position position="330"/>
    </location>
</feature>
<organism evidence="2 3">
    <name type="scientific">Aciditerrimonas ferrireducens</name>
    <dbReference type="NCBI Taxonomy" id="667306"/>
    <lineage>
        <taxon>Bacteria</taxon>
        <taxon>Bacillati</taxon>
        <taxon>Actinomycetota</taxon>
        <taxon>Acidimicrobiia</taxon>
        <taxon>Acidimicrobiales</taxon>
        <taxon>Acidimicrobiaceae</taxon>
        <taxon>Aciditerrimonas</taxon>
    </lineage>
</organism>
<dbReference type="Proteomes" id="UP001589788">
    <property type="component" value="Unassembled WGS sequence"/>
</dbReference>
<comment type="caution">
    <text evidence="2">The sequence shown here is derived from an EMBL/GenBank/DDBJ whole genome shotgun (WGS) entry which is preliminary data.</text>
</comment>
<feature type="transmembrane region" description="Helical" evidence="1">
    <location>
        <begin position="235"/>
        <end position="261"/>
    </location>
</feature>
<dbReference type="SUPFAM" id="SSF53254">
    <property type="entry name" value="Phosphoglycerate mutase-like"/>
    <property type="match status" value="1"/>
</dbReference>
<dbReference type="InterPro" id="IPR001345">
    <property type="entry name" value="PG/BPGM_mutase_AS"/>
</dbReference>
<protein>
    <submittedName>
        <fullName evidence="2">Histidine phosphatase family protein</fullName>
    </submittedName>
</protein>
<accession>A0ABV6C646</accession>
<evidence type="ECO:0000256" key="1">
    <source>
        <dbReference type="SAM" id="Phobius"/>
    </source>
</evidence>
<dbReference type="InterPro" id="IPR013078">
    <property type="entry name" value="His_Pase_superF_clade-1"/>
</dbReference>
<feature type="transmembrane region" description="Helical" evidence="1">
    <location>
        <begin position="182"/>
        <end position="201"/>
    </location>
</feature>
<dbReference type="PROSITE" id="PS00175">
    <property type="entry name" value="PG_MUTASE"/>
    <property type="match status" value="1"/>
</dbReference>
<feature type="transmembrane region" description="Helical" evidence="1">
    <location>
        <begin position="208"/>
        <end position="229"/>
    </location>
</feature>
<dbReference type="InterPro" id="IPR050275">
    <property type="entry name" value="PGM_Phosphatase"/>
</dbReference>
<dbReference type="PANTHER" id="PTHR48100:SF44">
    <property type="entry name" value="PHOSPHATASE C1620.13-RELATED"/>
    <property type="match status" value="1"/>
</dbReference>
<reference evidence="2 3" key="1">
    <citation type="submission" date="2024-09" db="EMBL/GenBank/DDBJ databases">
        <authorList>
            <person name="Sun Q."/>
            <person name="Mori K."/>
        </authorList>
    </citation>
    <scope>NUCLEOTIDE SEQUENCE [LARGE SCALE GENOMIC DNA]</scope>
    <source>
        <strain evidence="2 3">JCM 15389</strain>
    </source>
</reference>
<keyword evidence="1" id="KW-0812">Transmembrane</keyword>
<feature type="transmembrane region" description="Helical" evidence="1">
    <location>
        <begin position="273"/>
        <end position="296"/>
    </location>
</feature>
<evidence type="ECO:0000313" key="2">
    <source>
        <dbReference type="EMBL" id="MFC0082783.1"/>
    </source>
</evidence>
<keyword evidence="1" id="KW-0472">Membrane</keyword>
<dbReference type="Pfam" id="PF00300">
    <property type="entry name" value="His_Phos_1"/>
    <property type="match status" value="1"/>
</dbReference>
<keyword evidence="1" id="KW-1133">Transmembrane helix</keyword>
<dbReference type="SMART" id="SM00855">
    <property type="entry name" value="PGAM"/>
    <property type="match status" value="1"/>
</dbReference>
<dbReference type="Gene3D" id="3.40.50.1240">
    <property type="entry name" value="Phosphoglycerate mutase-like"/>
    <property type="match status" value="1"/>
</dbReference>
<name>A0ABV6C646_9ACTN</name>
<dbReference type="EMBL" id="JBHLYQ010000153">
    <property type="protein sequence ID" value="MFC0082783.1"/>
    <property type="molecule type" value="Genomic_DNA"/>
</dbReference>
<dbReference type="InterPro" id="IPR029033">
    <property type="entry name" value="His_PPase_superfam"/>
</dbReference>
<gene>
    <name evidence="2" type="ORF">ACFFRE_11640</name>
</gene>